<dbReference type="GO" id="GO:0016773">
    <property type="term" value="F:phosphotransferase activity, alcohol group as acceptor"/>
    <property type="evidence" value="ECO:0007669"/>
    <property type="project" value="InterPro"/>
</dbReference>
<keyword evidence="3" id="KW-1185">Reference proteome</keyword>
<feature type="region of interest" description="Disordered" evidence="1">
    <location>
        <begin position="1"/>
        <end position="24"/>
    </location>
</feature>
<dbReference type="AlphaFoldDB" id="A0A6A7A3D5"/>
<dbReference type="Pfam" id="PF03702">
    <property type="entry name" value="AnmK"/>
    <property type="match status" value="1"/>
</dbReference>
<evidence type="ECO:0000313" key="2">
    <source>
        <dbReference type="EMBL" id="KAF2827626.1"/>
    </source>
</evidence>
<evidence type="ECO:0000256" key="1">
    <source>
        <dbReference type="SAM" id="MobiDB-lite"/>
    </source>
</evidence>
<name>A0A6A7A3D5_9PLEO</name>
<gene>
    <name evidence="2" type="ORF">CC86DRAFT_369716</name>
</gene>
<dbReference type="Gene3D" id="3.30.420.40">
    <property type="match status" value="2"/>
</dbReference>
<dbReference type="GO" id="GO:0009254">
    <property type="term" value="P:peptidoglycan turnover"/>
    <property type="evidence" value="ECO:0007669"/>
    <property type="project" value="InterPro"/>
</dbReference>
<protein>
    <submittedName>
        <fullName evidence="2">Uncharacterized protein</fullName>
    </submittedName>
</protein>
<feature type="compositionally biased region" description="Basic and acidic residues" evidence="1">
    <location>
        <begin position="1"/>
        <end position="19"/>
    </location>
</feature>
<reference evidence="2" key="1">
    <citation type="journal article" date="2020" name="Stud. Mycol.">
        <title>101 Dothideomycetes genomes: a test case for predicting lifestyles and emergence of pathogens.</title>
        <authorList>
            <person name="Haridas S."/>
            <person name="Albert R."/>
            <person name="Binder M."/>
            <person name="Bloem J."/>
            <person name="Labutti K."/>
            <person name="Salamov A."/>
            <person name="Andreopoulos B."/>
            <person name="Baker S."/>
            <person name="Barry K."/>
            <person name="Bills G."/>
            <person name="Bluhm B."/>
            <person name="Cannon C."/>
            <person name="Castanera R."/>
            <person name="Culley D."/>
            <person name="Daum C."/>
            <person name="Ezra D."/>
            <person name="Gonzalez J."/>
            <person name="Henrissat B."/>
            <person name="Kuo A."/>
            <person name="Liang C."/>
            <person name="Lipzen A."/>
            <person name="Lutzoni F."/>
            <person name="Magnuson J."/>
            <person name="Mondo S."/>
            <person name="Nolan M."/>
            <person name="Ohm R."/>
            <person name="Pangilinan J."/>
            <person name="Park H.-J."/>
            <person name="Ramirez L."/>
            <person name="Alfaro M."/>
            <person name="Sun H."/>
            <person name="Tritt A."/>
            <person name="Yoshinaga Y."/>
            <person name="Zwiers L.-H."/>
            <person name="Turgeon B."/>
            <person name="Goodwin S."/>
            <person name="Spatafora J."/>
            <person name="Crous P."/>
            <person name="Grigoriev I."/>
        </authorList>
    </citation>
    <scope>NUCLEOTIDE SEQUENCE</scope>
    <source>
        <strain evidence="2">CBS 113818</strain>
    </source>
</reference>
<dbReference type="Proteomes" id="UP000799424">
    <property type="component" value="Unassembled WGS sequence"/>
</dbReference>
<dbReference type="PANTHER" id="PTHR30605">
    <property type="entry name" value="ANHYDRO-N-ACETYLMURAMIC ACID KINASE"/>
    <property type="match status" value="1"/>
</dbReference>
<dbReference type="GO" id="GO:0006040">
    <property type="term" value="P:amino sugar metabolic process"/>
    <property type="evidence" value="ECO:0007669"/>
    <property type="project" value="InterPro"/>
</dbReference>
<dbReference type="GO" id="GO:0005524">
    <property type="term" value="F:ATP binding"/>
    <property type="evidence" value="ECO:0007669"/>
    <property type="project" value="InterPro"/>
</dbReference>
<organism evidence="2 3">
    <name type="scientific">Ophiobolus disseminans</name>
    <dbReference type="NCBI Taxonomy" id="1469910"/>
    <lineage>
        <taxon>Eukaryota</taxon>
        <taxon>Fungi</taxon>
        <taxon>Dikarya</taxon>
        <taxon>Ascomycota</taxon>
        <taxon>Pezizomycotina</taxon>
        <taxon>Dothideomycetes</taxon>
        <taxon>Pleosporomycetidae</taxon>
        <taxon>Pleosporales</taxon>
        <taxon>Pleosporineae</taxon>
        <taxon>Phaeosphaeriaceae</taxon>
        <taxon>Ophiobolus</taxon>
    </lineage>
</organism>
<evidence type="ECO:0000313" key="3">
    <source>
        <dbReference type="Proteomes" id="UP000799424"/>
    </source>
</evidence>
<dbReference type="PANTHER" id="PTHR30605:SF0">
    <property type="entry name" value="ANHYDRO-N-ACETYLMURAMIC ACID KINASE"/>
    <property type="match status" value="1"/>
</dbReference>
<accession>A0A6A7A3D5</accession>
<dbReference type="EMBL" id="MU006224">
    <property type="protein sequence ID" value="KAF2827626.1"/>
    <property type="molecule type" value="Genomic_DNA"/>
</dbReference>
<dbReference type="InterPro" id="IPR005338">
    <property type="entry name" value="Anhydro_N_Ac-Mur_kinase"/>
</dbReference>
<proteinExistence type="predicted"/>
<sequence length="479" mass="52623">MRRTDSALDTSELLKEPRNSGHGTARQSLDLRVLGVRTTSGLNKLDFVLVRYRQASPGSSLCIDLLKHSKVEVLPSIRNPILNLLREIQHKPSLAARINAQIGHMFSDGIRAFCQTHHVELMSIDFVGAHTSTLGRFHSHPSPNAGTLPLDWNAIIQTNTGLTTVFDFALLERGAARPQISPVAFIDNLLLHHATKFRVCLNIDDLATLTFIPALAAPGTPGAFSRTCGPGSLLIDYAMRYCTSNEQTCDAEGKFAAEGVINKSIVDRFLKYHDYLVVAPPLSIAREMFGDHEAQRLIDECLFANMSEPDTVATMTRITAQNLLTQYGRLLAMFFPDGAVVDELFICGPGAKNAEIVDFLETHLPQQVVTRPLEDIGVPGDAHEAVCYAHLALEAVLGQTTQTLPATTREEEHTPDEAIRARIICGENWERVLSRVQTFSAGKPLAVTRDVRVSGNISAAVRVLDLQERNTGHEIVRTV</sequence>
<dbReference type="OrthoDB" id="5427593at2759"/>